<dbReference type="PANTHER" id="PTHR44329">
    <property type="entry name" value="SERINE/THREONINE-PROTEIN KINASE TNNI3K-RELATED"/>
    <property type="match status" value="1"/>
</dbReference>
<comment type="caution">
    <text evidence="2">The sequence shown here is derived from an EMBL/GenBank/DDBJ whole genome shotgun (WGS) entry which is preliminary data.</text>
</comment>
<dbReference type="PROSITE" id="PS50011">
    <property type="entry name" value="PROTEIN_KINASE_DOM"/>
    <property type="match status" value="1"/>
</dbReference>
<dbReference type="Pfam" id="PF07714">
    <property type="entry name" value="PK_Tyr_Ser-Thr"/>
    <property type="match status" value="1"/>
</dbReference>
<sequence length="627" mass="72956">MNTDNNPFDPTPKLKSSPVPVLFIPFKENEEKCNYCGIKYSKTLEYNQKYCKNCLFWYIQYITDNNSYLDAHSIICKNNSQCIKHKATRNNSYTTNLQEWCEYCSEILYFTQVVTKDLLSQNCYHFINDAYCEVCNYKRRLLGCQISSGWVKSTLAKKPIPILYLPWWDSHNQCVVCYIELRYIHQESKSYCQKWCPRCFIIYTGCRYCLTTNIIFGIADQSQCKKCKRILFVRIDITDIRSGNHIIDEFLISTKPNNYYTHQFIVDYINSNTSCDPFNLYLFISGHLYSRQREEIKWVPYSQIKNLKKIAEGGFSIIYKATWSYKNIDVAVKKLHYSQNVSKYFLNELNSLYQCNNGIFKNWLIGCYGITKDPITKEYMLILDYAEGGNLHDYLQKNFINITWHNKLFILEGITMGLHNIHNHNFIHRDIHSGNMLLSDVWKVGDLGLSQPANNTLSNNEIYGVIPYIAPEIFKGAAFSKESDIYSLGMIMWELTTGCKPFANVEHDHNLIFKILDGERPKITEDTPECYADLMKKCWYSNPSKRPTINKIYGFTVSLEIMSRTTVEINQAENKRLELIQSKKLGPEFSEKSHPKAIYTSRALSDLISKASTISSMVSSNMKQGIL</sequence>
<dbReference type="PRINTS" id="PR00109">
    <property type="entry name" value="TYRKINASE"/>
</dbReference>
<dbReference type="InterPro" id="IPR001245">
    <property type="entry name" value="Ser-Thr/Tyr_kinase_cat_dom"/>
</dbReference>
<dbReference type="Proteomes" id="UP000022910">
    <property type="component" value="Unassembled WGS sequence"/>
</dbReference>
<keyword evidence="3" id="KW-1185">Reference proteome</keyword>
<dbReference type="InterPro" id="IPR000719">
    <property type="entry name" value="Prot_kinase_dom"/>
</dbReference>
<protein>
    <submittedName>
        <fullName evidence="2">Sps1p</fullName>
    </submittedName>
</protein>
<dbReference type="AlphaFoldDB" id="A0A015JD82"/>
<dbReference type="STRING" id="1432141.A0A015JD82"/>
<dbReference type="SUPFAM" id="SSF56112">
    <property type="entry name" value="Protein kinase-like (PK-like)"/>
    <property type="match status" value="1"/>
</dbReference>
<accession>A0A015JD82</accession>
<feature type="domain" description="Protein kinase" evidence="1">
    <location>
        <begin position="304"/>
        <end position="556"/>
    </location>
</feature>
<organism evidence="2 3">
    <name type="scientific">Rhizophagus irregularis (strain DAOM 197198w)</name>
    <name type="common">Glomus intraradices</name>
    <dbReference type="NCBI Taxonomy" id="1432141"/>
    <lineage>
        <taxon>Eukaryota</taxon>
        <taxon>Fungi</taxon>
        <taxon>Fungi incertae sedis</taxon>
        <taxon>Mucoromycota</taxon>
        <taxon>Glomeromycotina</taxon>
        <taxon>Glomeromycetes</taxon>
        <taxon>Glomerales</taxon>
        <taxon>Glomeraceae</taxon>
        <taxon>Rhizophagus</taxon>
    </lineage>
</organism>
<dbReference type="HOGENOM" id="CLU_000288_7_34_1"/>
<evidence type="ECO:0000313" key="2">
    <source>
        <dbReference type="EMBL" id="EXX67452.1"/>
    </source>
</evidence>
<dbReference type="Gene3D" id="1.10.510.10">
    <property type="entry name" value="Transferase(Phosphotransferase) domain 1"/>
    <property type="match status" value="1"/>
</dbReference>
<evidence type="ECO:0000259" key="1">
    <source>
        <dbReference type="PROSITE" id="PS50011"/>
    </source>
</evidence>
<name>A0A015JD82_RHIIW</name>
<dbReference type="GO" id="GO:0005524">
    <property type="term" value="F:ATP binding"/>
    <property type="evidence" value="ECO:0007669"/>
    <property type="project" value="InterPro"/>
</dbReference>
<dbReference type="GO" id="GO:0004674">
    <property type="term" value="F:protein serine/threonine kinase activity"/>
    <property type="evidence" value="ECO:0007669"/>
    <property type="project" value="TreeGrafter"/>
</dbReference>
<dbReference type="InterPro" id="IPR011009">
    <property type="entry name" value="Kinase-like_dom_sf"/>
</dbReference>
<evidence type="ECO:0000313" key="3">
    <source>
        <dbReference type="Proteomes" id="UP000022910"/>
    </source>
</evidence>
<gene>
    <name evidence="2" type="ORF">RirG_114270</name>
</gene>
<dbReference type="EMBL" id="JEMT01017735">
    <property type="protein sequence ID" value="EXX67452.1"/>
    <property type="molecule type" value="Genomic_DNA"/>
</dbReference>
<proteinExistence type="predicted"/>
<reference evidence="2 3" key="1">
    <citation type="submission" date="2014-02" db="EMBL/GenBank/DDBJ databases">
        <title>Single nucleus genome sequencing reveals high similarity among nuclei of an endomycorrhizal fungus.</title>
        <authorList>
            <person name="Lin K."/>
            <person name="Geurts R."/>
            <person name="Zhang Z."/>
            <person name="Limpens E."/>
            <person name="Saunders D.G."/>
            <person name="Mu D."/>
            <person name="Pang E."/>
            <person name="Cao H."/>
            <person name="Cha H."/>
            <person name="Lin T."/>
            <person name="Zhou Q."/>
            <person name="Shang Y."/>
            <person name="Li Y."/>
            <person name="Ivanov S."/>
            <person name="Sharma T."/>
            <person name="Velzen R.V."/>
            <person name="Ruijter N.D."/>
            <person name="Aanen D.K."/>
            <person name="Win J."/>
            <person name="Kamoun S."/>
            <person name="Bisseling T."/>
            <person name="Huang S."/>
        </authorList>
    </citation>
    <scope>NUCLEOTIDE SEQUENCE [LARGE SCALE GENOMIC DNA]</scope>
    <source>
        <strain evidence="3">DAOM197198w</strain>
    </source>
</reference>
<dbReference type="OrthoDB" id="2461726at2759"/>
<dbReference type="InterPro" id="IPR051681">
    <property type="entry name" value="Ser/Thr_Kinases-Pseudokinases"/>
</dbReference>